<evidence type="ECO:0000313" key="4">
    <source>
        <dbReference type="Proteomes" id="UP000294894"/>
    </source>
</evidence>
<protein>
    <recommendedName>
        <fullName evidence="5">Chromosome segregation ATPase</fullName>
    </recommendedName>
</protein>
<feature type="compositionally biased region" description="Basic and acidic residues" evidence="2">
    <location>
        <begin position="891"/>
        <end position="927"/>
    </location>
</feature>
<dbReference type="EMBL" id="CP038267">
    <property type="protein sequence ID" value="QBR93746.1"/>
    <property type="molecule type" value="Genomic_DNA"/>
</dbReference>
<feature type="coiled-coil region" evidence="1">
    <location>
        <begin position="516"/>
        <end position="543"/>
    </location>
</feature>
<keyword evidence="4" id="KW-1185">Reference proteome</keyword>
<dbReference type="RefSeq" id="WP_135079473.1">
    <property type="nucleotide sequence ID" value="NZ_CP038267.1"/>
</dbReference>
<feature type="region of interest" description="Disordered" evidence="2">
    <location>
        <begin position="1474"/>
        <end position="1495"/>
    </location>
</feature>
<dbReference type="OrthoDB" id="3202351at2"/>
<name>A0A4P7GNG4_9ACTN</name>
<gene>
    <name evidence="3" type="ORF">EXE57_16790</name>
</gene>
<sequence>MYELSRVRLYAVGPKAARYQDITLDLRDVGAAVAKPVAPVTLFDTTRTVVRRPAPASVLFAENGNGKSVLIKLIFSVMLPGRKQIVGTTNTKAMENFVLAEDVSHVALEWMHVDTGELVVTAKASAWRDHRVSADSSRLTEAWYSFRPTPEFGLDDLPFTEHGRLVGLPGYRDRLNEAGTTQPHLQMGWENNQRDWTTKLTNLGLDPELFAYQRRMNAGEGEAADAFSFKSDEAFTDWLLTSVLDKEGPRSLSDVLDAYATRLAERDAVVAERDFVSGALERLTPLAAAARDYQAAQDIQAEAARDATRLAAALVLRQKAEDARLAVLLDEQEALEGQVEAADRDQRRLNRIVLELRRIVAGLRLDEALATEKALEERRATALATLTAWRSTDVLLRFRQIHEEANALRATIGEREAEAAGPLAARDAAAQRLVHGLIVAANAADEAAQEAHAHAKALTTQIGEATAEETEHHKAAERFRGHAKAVTDKINALQGRIDDAVRAGLLPAGADLHTTAADAETTAQAAEQAVTAADAEAKTLRGKRRAAETTLREAAKAAAGATRAFEDATKAHNEALTATTTLAAEDRFAALLGTDEVLLDTDASPLLERLVDAIEQADTERDRLRDADREGQRVLDALGSGGLLPPPVEVTTVRDTLRDAGIACYTGWEYLAQMPEGERDLALTTYPHLVDGIVLNSPDQTDAAQQVLTDARLLPSAIVAVGATAVFEHLTDVAAPTGLAFLVPPNPALYDEDLAEQERLRLTDAQTERRIRIRGIEEQVETDRTLRTRLTGWLDTYPPGTLTRLAEAQDAAEERAARAADNHQAAQVAFDTINDAEDDLDKRLPGLRRTAQTARQSADRLATLADEHAHVPGWTEEVRVARENATLADDTAERAHKTAERLRGEKEEAVRRQDDHKRTADAHRHEITQTPGGGNLDPTGPAPTEPIETLKAAYRAAVTAYEKVQVGADLRADLSAIEKTEAEAQGAVENLPPPIRTEATTLLSSPDGGDVPARAAATGRAQRVVDDLDKAIREAGTTVGGLRAKYEEYAPQETTLEPYGRPENIEHGEDLARRAAEDWRAATTRYAEISGRANDLRTRIETTGREAGQFADLVDTLSDSVPDDIDEQTTTAYAGTLVDARTARDTRRAALREANEFLTQATNDIRATSSAVHRYSADQRFESVDSPVRRQILAVDLDRLYEHGPDWEEALKPRLRSLQDELAQIDRHRNQIILNLRGHVETALRTLKAAERVSELPDTLGDWAGQHFLRIRFKDPDPAALNERLAAVIDTAVAGEKGSGKRDGMTIVIKGVRAALPHGVKVEMLKPDATLRAERVRISEVADVFSGGQLLTAAIILYCTMAALRANDRGRVRNSHAGVLFLDNPIGRASAGYLLELQLGVAHALGVQLVYTTGLFDLNALSVFPLIIRLRNDRDVRTGKKYLTVDDEIRSHLTALGDPDGTGRIAAARLFRRPTDHPTAPSTPVSVAAGEGAAW</sequence>
<dbReference type="Proteomes" id="UP000294894">
    <property type="component" value="Chromosome"/>
</dbReference>
<evidence type="ECO:0000256" key="2">
    <source>
        <dbReference type="SAM" id="MobiDB-lite"/>
    </source>
</evidence>
<dbReference type="PANTHER" id="PTHR45615">
    <property type="entry name" value="MYOSIN HEAVY CHAIN, NON-MUSCLE"/>
    <property type="match status" value="1"/>
</dbReference>
<evidence type="ECO:0000256" key="1">
    <source>
        <dbReference type="SAM" id="Coils"/>
    </source>
</evidence>
<evidence type="ECO:0008006" key="5">
    <source>
        <dbReference type="Google" id="ProtNLM"/>
    </source>
</evidence>
<keyword evidence="1" id="KW-0175">Coiled coil</keyword>
<dbReference type="PANTHER" id="PTHR45615:SF66">
    <property type="entry name" value="CARD DOMAIN-CONTAINING PROTEIN"/>
    <property type="match status" value="1"/>
</dbReference>
<proteinExistence type="predicted"/>
<reference evidence="3 4" key="1">
    <citation type="submission" date="2019-03" db="EMBL/GenBank/DDBJ databases">
        <title>Three New Species of Nocardioides, Nocardioides euryhalodurans sp. nov., Nocardioides seonyuensis sp. nov. and Nocardioides eburneoflavus sp. nov., Iolated from Soil.</title>
        <authorList>
            <person name="Roh S.G."/>
            <person name="Lee C."/>
            <person name="Kim M.-K."/>
            <person name="Kim S.B."/>
        </authorList>
    </citation>
    <scope>NUCLEOTIDE SEQUENCE [LARGE SCALE GENOMIC DNA]</scope>
    <source>
        <strain evidence="3 4">MMS17-SY117</strain>
    </source>
</reference>
<dbReference type="KEGG" id="noy:EXE57_16790"/>
<evidence type="ECO:0000313" key="3">
    <source>
        <dbReference type="EMBL" id="QBR93746.1"/>
    </source>
</evidence>
<organism evidence="3 4">
    <name type="scientific">Nocardioides euryhalodurans</name>
    <dbReference type="NCBI Taxonomy" id="2518370"/>
    <lineage>
        <taxon>Bacteria</taxon>
        <taxon>Bacillati</taxon>
        <taxon>Actinomycetota</taxon>
        <taxon>Actinomycetes</taxon>
        <taxon>Propionibacteriales</taxon>
        <taxon>Nocardioidaceae</taxon>
        <taxon>Nocardioides</taxon>
    </lineage>
</organism>
<accession>A0A4P7GNG4</accession>
<feature type="region of interest" description="Disordered" evidence="2">
    <location>
        <begin position="890"/>
        <end position="945"/>
    </location>
</feature>